<dbReference type="AlphaFoldDB" id="A0AA48RDQ9"/>
<proteinExistence type="predicted"/>
<evidence type="ECO:0000313" key="3">
    <source>
        <dbReference type="Proteomes" id="UP001189619"/>
    </source>
</evidence>
<dbReference type="KEGG" id="bayd:BSPP4475_18305"/>
<dbReference type="PANTHER" id="PTHR34351:SF2">
    <property type="entry name" value="DUF58 DOMAIN-CONTAINING PROTEIN"/>
    <property type="match status" value="1"/>
</dbReference>
<reference evidence="2" key="1">
    <citation type="submission" date="2023-07" db="EMBL/GenBank/DDBJ databases">
        <authorList>
            <person name="Ivanov I."/>
            <person name="Teneva D."/>
            <person name="Stoikov I."/>
        </authorList>
    </citation>
    <scope>NUCLEOTIDE SEQUENCE</scope>
    <source>
        <strain evidence="2">4475</strain>
    </source>
</reference>
<evidence type="ECO:0000313" key="2">
    <source>
        <dbReference type="EMBL" id="CAJ1004270.1"/>
    </source>
</evidence>
<keyword evidence="3" id="KW-1185">Reference proteome</keyword>
<dbReference type="RefSeq" id="WP_171567588.1">
    <property type="nucleotide sequence ID" value="NZ_JAUSVZ010000040.1"/>
</dbReference>
<dbReference type="Proteomes" id="UP001189619">
    <property type="component" value="Chromosome"/>
</dbReference>
<gene>
    <name evidence="2" type="ORF">BSPP4475_18305</name>
</gene>
<accession>A0AA48RDQ9</accession>
<name>A0AA48RDQ9_9BACL</name>
<dbReference type="PANTHER" id="PTHR34351">
    <property type="entry name" value="SLR1927 PROTEIN-RELATED"/>
    <property type="match status" value="1"/>
</dbReference>
<organism evidence="2 3">
    <name type="scientific">Brevibacillus aydinogluensis</name>
    <dbReference type="NCBI Taxonomy" id="927786"/>
    <lineage>
        <taxon>Bacteria</taxon>
        <taxon>Bacillati</taxon>
        <taxon>Bacillota</taxon>
        <taxon>Bacilli</taxon>
        <taxon>Bacillales</taxon>
        <taxon>Paenibacillaceae</taxon>
        <taxon>Brevibacillus</taxon>
    </lineage>
</organism>
<sequence>MKELISGKSKALVLIAITYAFAKFQGGFASWFLFYSCLVFLAYEVLAFSLMFTGLEVEREIDRSRLQEGEDVIVTVRLKRRIWFPLGWNMVIEPLPERLAGVYEPHRQLVFPWFKRSVEFRYVIPGLPRGYYHLEACVISGGDFFGFIERRRTFPLSNDLLVYPRYRELNSWSLGDGNFSGTIHVSHRYSDDVAAVRGVRDYQRGDRMSQIHWRASARGTGLKTKEFEHQAMNQVVFFLDVEKEHYQNKPFQLFETAVKLTASQTAYANRNQYHYGLVYKQKDRVAIPPACSPTHFFRVFDQLARVMPEGTDSFVRILRREALEQPPGVTLTVITACLDKELVDLLTRLSHRGRRVQLLYVHDDPLLSLDEKQALRLLASGRVTCKAVPMSDVEEWKRIGGA</sequence>
<feature type="domain" description="DUF58" evidence="1">
    <location>
        <begin position="199"/>
        <end position="353"/>
    </location>
</feature>
<protein>
    <submittedName>
        <fullName evidence="2">DUF58 domain-containing protein</fullName>
    </submittedName>
</protein>
<dbReference type="EMBL" id="OY569118">
    <property type="protein sequence ID" value="CAJ1004270.1"/>
    <property type="molecule type" value="Genomic_DNA"/>
</dbReference>
<dbReference type="Pfam" id="PF01882">
    <property type="entry name" value="DUF58"/>
    <property type="match status" value="1"/>
</dbReference>
<evidence type="ECO:0000259" key="1">
    <source>
        <dbReference type="Pfam" id="PF01882"/>
    </source>
</evidence>
<dbReference type="InterPro" id="IPR002881">
    <property type="entry name" value="DUF58"/>
</dbReference>